<name>A0ABQ4KHG3_9BACI</name>
<gene>
    <name evidence="1" type="primary">yhjD</name>
    <name evidence="1" type="ORF">J8TS2_17150</name>
</gene>
<evidence type="ECO:0008006" key="3">
    <source>
        <dbReference type="Google" id="ProtNLM"/>
    </source>
</evidence>
<reference evidence="1 2" key="1">
    <citation type="submission" date="2021-03" db="EMBL/GenBank/DDBJ databases">
        <title>Antimicrobial resistance genes in bacteria isolated from Japanese honey, and their potential for conferring macrolide and lincosamide resistance in the American foulbrood pathogen Paenibacillus larvae.</title>
        <authorList>
            <person name="Okamoto M."/>
            <person name="Kumagai M."/>
            <person name="Kanamori H."/>
            <person name="Takamatsu D."/>
        </authorList>
    </citation>
    <scope>NUCLEOTIDE SEQUENCE [LARGE SCALE GENOMIC DNA]</scope>
    <source>
        <strain evidence="1 2">J8TS2</strain>
    </source>
</reference>
<keyword evidence="2" id="KW-1185">Reference proteome</keyword>
<sequence>MSRIPTNDLEVIEQAIYLPILLKILQRDLQLIEKTPFKLGNPYIKLIEETIATIQKDLSKVKYYMSHHGIKVQRLKSDEAFTMYCFFYKGYEELHNYFNPKLRHKTEELMEFYIRKKKI</sequence>
<dbReference type="Pfam" id="PF26325">
    <property type="entry name" value="YhjD"/>
    <property type="match status" value="1"/>
</dbReference>
<dbReference type="Proteomes" id="UP000679950">
    <property type="component" value="Unassembled WGS sequence"/>
</dbReference>
<comment type="caution">
    <text evidence="1">The sequence shown here is derived from an EMBL/GenBank/DDBJ whole genome shotgun (WGS) entry which is preliminary data.</text>
</comment>
<proteinExistence type="predicted"/>
<organism evidence="1 2">
    <name type="scientific">Lederbergia ruris</name>
    <dbReference type="NCBI Taxonomy" id="217495"/>
    <lineage>
        <taxon>Bacteria</taxon>
        <taxon>Bacillati</taxon>
        <taxon>Bacillota</taxon>
        <taxon>Bacilli</taxon>
        <taxon>Bacillales</taxon>
        <taxon>Bacillaceae</taxon>
        <taxon>Lederbergia</taxon>
    </lineage>
</organism>
<protein>
    <recommendedName>
        <fullName evidence="3">YhjD</fullName>
    </recommendedName>
</protein>
<evidence type="ECO:0000313" key="1">
    <source>
        <dbReference type="EMBL" id="GIN57396.1"/>
    </source>
</evidence>
<dbReference type="EMBL" id="BORB01000012">
    <property type="protein sequence ID" value="GIN57396.1"/>
    <property type="molecule type" value="Genomic_DNA"/>
</dbReference>
<evidence type="ECO:0000313" key="2">
    <source>
        <dbReference type="Proteomes" id="UP000679950"/>
    </source>
</evidence>
<dbReference type="RefSeq" id="WP_158320595.1">
    <property type="nucleotide sequence ID" value="NZ_BORB01000012.1"/>
</dbReference>
<accession>A0ABQ4KHG3</accession>
<dbReference type="InterPro" id="IPR058600">
    <property type="entry name" value="YhjD-like"/>
</dbReference>